<comment type="caution">
    <text evidence="9">Lacks conserved residue(s) required for the propagation of feature annotation.</text>
</comment>
<dbReference type="Proteomes" id="UP001162164">
    <property type="component" value="Unassembled WGS sequence"/>
</dbReference>
<proteinExistence type="predicted"/>
<reference evidence="11" key="1">
    <citation type="journal article" date="2023" name="Insect Mol. Biol.">
        <title>Genome sequencing provides insights into the evolution of gene families encoding plant cell wall-degrading enzymes in longhorned beetles.</title>
        <authorList>
            <person name="Shin N.R."/>
            <person name="Okamura Y."/>
            <person name="Kirsch R."/>
            <person name="Pauchet Y."/>
        </authorList>
    </citation>
    <scope>NUCLEOTIDE SEQUENCE</scope>
    <source>
        <strain evidence="11">MMC_N1</strain>
    </source>
</reference>
<dbReference type="PRINTS" id="PR00261">
    <property type="entry name" value="LDLRECEPTOR"/>
</dbReference>
<dbReference type="PROSITE" id="PS01209">
    <property type="entry name" value="LDLRA_1"/>
    <property type="match status" value="2"/>
</dbReference>
<dbReference type="InterPro" id="IPR023415">
    <property type="entry name" value="LDLR_class-A_CS"/>
</dbReference>
<dbReference type="Gene3D" id="4.10.400.10">
    <property type="entry name" value="Low-density Lipoprotein Receptor"/>
    <property type="match status" value="4"/>
</dbReference>
<evidence type="ECO:0000256" key="2">
    <source>
        <dbReference type="ARBA" id="ARBA00022692"/>
    </source>
</evidence>
<name>A0ABQ9IYR4_9CUCU</name>
<evidence type="ECO:0000256" key="6">
    <source>
        <dbReference type="ARBA" id="ARBA00023157"/>
    </source>
</evidence>
<dbReference type="PANTHER" id="PTHR22722">
    <property type="entry name" value="LOW-DENSITY LIPOPROTEIN RECEPTOR-RELATED PROTEIN 2-RELATED"/>
    <property type="match status" value="1"/>
</dbReference>
<dbReference type="CDD" id="cd00112">
    <property type="entry name" value="LDLa"/>
    <property type="match status" value="4"/>
</dbReference>
<feature type="region of interest" description="Disordered" evidence="10">
    <location>
        <begin position="206"/>
        <end position="229"/>
    </location>
</feature>
<feature type="disulfide bond" evidence="9">
    <location>
        <begin position="176"/>
        <end position="188"/>
    </location>
</feature>
<dbReference type="EMBL" id="JAPWTJ010001969">
    <property type="protein sequence ID" value="KAJ8968535.1"/>
    <property type="molecule type" value="Genomic_DNA"/>
</dbReference>
<keyword evidence="6 9" id="KW-1015">Disulfide bond</keyword>
<evidence type="ECO:0000313" key="12">
    <source>
        <dbReference type="Proteomes" id="UP001162164"/>
    </source>
</evidence>
<gene>
    <name evidence="11" type="ORF">NQ317_003282</name>
</gene>
<keyword evidence="7" id="KW-0675">Receptor</keyword>
<keyword evidence="2" id="KW-0812">Transmembrane</keyword>
<evidence type="ECO:0000256" key="7">
    <source>
        <dbReference type="ARBA" id="ARBA00023170"/>
    </source>
</evidence>
<keyword evidence="5" id="KW-0472">Membrane</keyword>
<feature type="disulfide bond" evidence="9">
    <location>
        <begin position="89"/>
        <end position="101"/>
    </location>
</feature>
<sequence length="229" mass="25127">MKTQRYSRFIVTFYVATRVLGDLEVVKAFSWSGNNSISLIRHTRQTDNGCSGFKCKTTTDCIPEEKRCDGTVDCIDGSDEFNDCKQITCPGYLFTCDYGACIEKNKKCNGKKDCRDNSDEANCIISDTDSISSNCKSDQFQCKSGQCISLDDKCSGVPECDDRSDETKEVCLNVECPGYTFTCDYGACANGFSRCNGVKDCVDNSDEEGCDSAVVPGPTPKPEPQQPDT</sequence>
<dbReference type="InterPro" id="IPR002172">
    <property type="entry name" value="LDrepeatLR_classA_rpt"/>
</dbReference>
<feature type="disulfide bond" evidence="9">
    <location>
        <begin position="96"/>
        <end position="114"/>
    </location>
</feature>
<feature type="disulfide bond" evidence="9">
    <location>
        <begin position="183"/>
        <end position="201"/>
    </location>
</feature>
<dbReference type="PROSITE" id="PS50068">
    <property type="entry name" value="LDLRA_2"/>
    <property type="match status" value="4"/>
</dbReference>
<feature type="disulfide bond" evidence="9">
    <location>
        <begin position="135"/>
        <end position="147"/>
    </location>
</feature>
<evidence type="ECO:0000256" key="8">
    <source>
        <dbReference type="ARBA" id="ARBA00023180"/>
    </source>
</evidence>
<organism evidence="11 12">
    <name type="scientific">Molorchus minor</name>
    <dbReference type="NCBI Taxonomy" id="1323400"/>
    <lineage>
        <taxon>Eukaryota</taxon>
        <taxon>Metazoa</taxon>
        <taxon>Ecdysozoa</taxon>
        <taxon>Arthropoda</taxon>
        <taxon>Hexapoda</taxon>
        <taxon>Insecta</taxon>
        <taxon>Pterygota</taxon>
        <taxon>Neoptera</taxon>
        <taxon>Endopterygota</taxon>
        <taxon>Coleoptera</taxon>
        <taxon>Polyphaga</taxon>
        <taxon>Cucujiformia</taxon>
        <taxon>Chrysomeloidea</taxon>
        <taxon>Cerambycidae</taxon>
        <taxon>Lamiinae</taxon>
        <taxon>Monochamini</taxon>
        <taxon>Molorchus</taxon>
    </lineage>
</organism>
<evidence type="ECO:0000256" key="9">
    <source>
        <dbReference type="PROSITE-ProRule" id="PRU00124"/>
    </source>
</evidence>
<dbReference type="InterPro" id="IPR036055">
    <property type="entry name" value="LDL_receptor-like_sf"/>
</dbReference>
<evidence type="ECO:0000313" key="11">
    <source>
        <dbReference type="EMBL" id="KAJ8968535.1"/>
    </source>
</evidence>
<keyword evidence="3" id="KW-0677">Repeat</keyword>
<feature type="disulfide bond" evidence="9">
    <location>
        <begin position="108"/>
        <end position="123"/>
    </location>
</feature>
<keyword evidence="8" id="KW-0325">Glycoprotein</keyword>
<feature type="disulfide bond" evidence="9">
    <location>
        <begin position="195"/>
        <end position="210"/>
    </location>
</feature>
<dbReference type="SUPFAM" id="SSF57424">
    <property type="entry name" value="LDL receptor-like module"/>
    <property type="match status" value="4"/>
</dbReference>
<evidence type="ECO:0000256" key="5">
    <source>
        <dbReference type="ARBA" id="ARBA00023136"/>
    </source>
</evidence>
<dbReference type="InterPro" id="IPR051221">
    <property type="entry name" value="LDLR-related"/>
</dbReference>
<comment type="caution">
    <text evidence="11">The sequence shown here is derived from an EMBL/GenBank/DDBJ whole genome shotgun (WGS) entry which is preliminary data.</text>
</comment>
<evidence type="ECO:0000256" key="3">
    <source>
        <dbReference type="ARBA" id="ARBA00022737"/>
    </source>
</evidence>
<accession>A0ABQ9IYR4</accession>
<dbReference type="SMART" id="SM00192">
    <property type="entry name" value="LDLa"/>
    <property type="match status" value="4"/>
</dbReference>
<feature type="disulfide bond" evidence="9">
    <location>
        <begin position="142"/>
        <end position="160"/>
    </location>
</feature>
<evidence type="ECO:0000256" key="10">
    <source>
        <dbReference type="SAM" id="MobiDB-lite"/>
    </source>
</evidence>
<dbReference type="Pfam" id="PF00057">
    <property type="entry name" value="Ldl_recept_a"/>
    <property type="match status" value="4"/>
</dbReference>
<evidence type="ECO:0000256" key="4">
    <source>
        <dbReference type="ARBA" id="ARBA00022989"/>
    </source>
</evidence>
<feature type="compositionally biased region" description="Pro residues" evidence="10">
    <location>
        <begin position="217"/>
        <end position="229"/>
    </location>
</feature>
<keyword evidence="12" id="KW-1185">Reference proteome</keyword>
<keyword evidence="4" id="KW-1133">Transmembrane helix</keyword>
<evidence type="ECO:0000256" key="1">
    <source>
        <dbReference type="ARBA" id="ARBA00004167"/>
    </source>
</evidence>
<comment type="subcellular location">
    <subcellularLocation>
        <location evidence="1">Membrane</location>
        <topology evidence="1">Single-pass membrane protein</topology>
    </subcellularLocation>
</comment>
<protein>
    <submittedName>
        <fullName evidence="11">Uncharacterized protein</fullName>
    </submittedName>
</protein>
<dbReference type="PANTHER" id="PTHR22722:SF14">
    <property type="entry name" value="MEGALIN, ISOFORM A"/>
    <property type="match status" value="1"/>
</dbReference>